<dbReference type="AlphaFoldDB" id="A0A376LSI8"/>
<organism evidence="1 2">
    <name type="scientific">Escherichia coli</name>
    <dbReference type="NCBI Taxonomy" id="562"/>
    <lineage>
        <taxon>Bacteria</taxon>
        <taxon>Pseudomonadati</taxon>
        <taxon>Pseudomonadota</taxon>
        <taxon>Gammaproteobacteria</taxon>
        <taxon>Enterobacterales</taxon>
        <taxon>Enterobacteriaceae</taxon>
        <taxon>Escherichia</taxon>
    </lineage>
</organism>
<proteinExistence type="predicted"/>
<protein>
    <submittedName>
        <fullName evidence="1">Uncharacterized protein</fullName>
    </submittedName>
</protein>
<gene>
    <name evidence="1" type="ORF">NCTC7928_07127</name>
</gene>
<dbReference type="Proteomes" id="UP000254877">
    <property type="component" value="Unassembled WGS sequence"/>
</dbReference>
<accession>A0A376LSI8</accession>
<dbReference type="RefSeq" id="WP_001703302.1">
    <property type="nucleotide sequence ID" value="NZ_CAXJOD010000093.1"/>
</dbReference>
<evidence type="ECO:0000313" key="2">
    <source>
        <dbReference type="Proteomes" id="UP000254877"/>
    </source>
</evidence>
<name>A0A376LSI8_ECOLX</name>
<sequence>MNKELDLTIEDFSTIAEYMRGDDPDKPVVVDMRYLKSAFMTSSRLISLQAIMYARAQWKNSNGVL</sequence>
<dbReference type="EMBL" id="UGAB01000002">
    <property type="protein sequence ID" value="STF46325.1"/>
    <property type="molecule type" value="Genomic_DNA"/>
</dbReference>
<reference evidence="1 2" key="1">
    <citation type="submission" date="2018-06" db="EMBL/GenBank/DDBJ databases">
        <authorList>
            <consortium name="Pathogen Informatics"/>
            <person name="Doyle S."/>
        </authorList>
    </citation>
    <scope>NUCLEOTIDE SEQUENCE [LARGE SCALE GENOMIC DNA]</scope>
    <source>
        <strain evidence="1 2">NCTC7928</strain>
    </source>
</reference>
<evidence type="ECO:0000313" key="1">
    <source>
        <dbReference type="EMBL" id="STF46325.1"/>
    </source>
</evidence>